<evidence type="ECO:0000313" key="1">
    <source>
        <dbReference type="EMBL" id="MFD1055451.1"/>
    </source>
</evidence>
<comment type="caution">
    <text evidence="1">The sequence shown here is derived from an EMBL/GenBank/DDBJ whole genome shotgun (WGS) entry which is preliminary data.</text>
</comment>
<name>A0ABW3MXX8_9MICO</name>
<dbReference type="Proteomes" id="UP001597046">
    <property type="component" value="Unassembled WGS sequence"/>
</dbReference>
<reference evidence="2" key="1">
    <citation type="journal article" date="2019" name="Int. J. Syst. Evol. Microbiol.">
        <title>The Global Catalogue of Microorganisms (GCM) 10K type strain sequencing project: providing services to taxonomists for standard genome sequencing and annotation.</title>
        <authorList>
            <consortium name="The Broad Institute Genomics Platform"/>
            <consortium name="The Broad Institute Genome Sequencing Center for Infectious Disease"/>
            <person name="Wu L."/>
            <person name="Ma J."/>
        </authorList>
    </citation>
    <scope>NUCLEOTIDE SEQUENCE [LARGE SCALE GENOMIC DNA]</scope>
    <source>
        <strain evidence="2">CCUG 57508</strain>
    </source>
</reference>
<evidence type="ECO:0000313" key="2">
    <source>
        <dbReference type="Proteomes" id="UP001597046"/>
    </source>
</evidence>
<gene>
    <name evidence="1" type="ORF">ACFQ2V_14140</name>
</gene>
<dbReference type="RefSeq" id="WP_386053488.1">
    <property type="nucleotide sequence ID" value="NZ_JBHTKH010000009.1"/>
</dbReference>
<sequence length="80" mass="9116">MPCSPGMAACRRRNPACPHLQFVREYRDAREAAEAKRDAECLGYDTETAAYTPIVTFHTWLVDMTGWSGRHRVEELEEAS</sequence>
<protein>
    <submittedName>
        <fullName evidence="1">Uncharacterized protein</fullName>
    </submittedName>
</protein>
<dbReference type="EMBL" id="JBHTKH010000009">
    <property type="protein sequence ID" value="MFD1055451.1"/>
    <property type="molecule type" value="Genomic_DNA"/>
</dbReference>
<keyword evidence="2" id="KW-1185">Reference proteome</keyword>
<accession>A0ABW3MXX8</accession>
<organism evidence="1 2">
    <name type="scientific">Terrabacter terrigena</name>
    <dbReference type="NCBI Taxonomy" id="574718"/>
    <lineage>
        <taxon>Bacteria</taxon>
        <taxon>Bacillati</taxon>
        <taxon>Actinomycetota</taxon>
        <taxon>Actinomycetes</taxon>
        <taxon>Micrococcales</taxon>
        <taxon>Intrasporangiaceae</taxon>
        <taxon>Terrabacter</taxon>
    </lineage>
</organism>
<proteinExistence type="predicted"/>